<keyword evidence="2" id="KW-1185">Reference proteome</keyword>
<accession>A0A1Y6D1M3</accession>
<evidence type="ECO:0008006" key="3">
    <source>
        <dbReference type="Google" id="ProtNLM"/>
    </source>
</evidence>
<dbReference type="RefSeq" id="WP_085215369.1">
    <property type="nucleotide sequence ID" value="NZ_FXAM01000001.1"/>
</dbReference>
<dbReference type="OrthoDB" id="9793663at2"/>
<name>A0A1Y6D1M3_9GAMM</name>
<dbReference type="Pfam" id="PF06853">
    <property type="entry name" value="DUF1249"/>
    <property type="match status" value="1"/>
</dbReference>
<gene>
    <name evidence="1" type="ORF">SAMN02949497_3886</name>
</gene>
<dbReference type="STRING" id="1760988.SAMN02949497_3886"/>
<proteinExistence type="predicted"/>
<evidence type="ECO:0000313" key="1">
    <source>
        <dbReference type="EMBL" id="SMF96486.1"/>
    </source>
</evidence>
<dbReference type="PANTHER" id="PTHR38774">
    <property type="entry name" value="CYTOPLASMIC PROTEIN-RELATED"/>
    <property type="match status" value="1"/>
</dbReference>
<dbReference type="InterPro" id="IPR009659">
    <property type="entry name" value="DUF1249"/>
</dbReference>
<protein>
    <recommendedName>
        <fullName evidence="3">DUF1249 domain-containing protein</fullName>
    </recommendedName>
</protein>
<sequence length="154" mass="16934">MSAFHPLDKAFWLHQVCESNYQKLSDLIPGLAGIEASATALAGGKPALHLHVLKRSRYTLLLELTHAFAPGQGMALEPKVRIRVCLDAKTAEALCDTDHPSVWDALEAAPSPRRVLDYKWGLNYFLARWLDHCLSNDYRFGGARAGHGACLAVP</sequence>
<reference evidence="1 2" key="1">
    <citation type="submission" date="2016-12" db="EMBL/GenBank/DDBJ databases">
        <authorList>
            <person name="Song W.-J."/>
            <person name="Kurnit D.M."/>
        </authorList>
    </citation>
    <scope>NUCLEOTIDE SEQUENCE [LARGE SCALE GENOMIC DNA]</scope>
    <source>
        <strain evidence="1 2">175</strain>
    </source>
</reference>
<dbReference type="AlphaFoldDB" id="A0A1Y6D1M3"/>
<dbReference type="Proteomes" id="UP000192923">
    <property type="component" value="Unassembled WGS sequence"/>
</dbReference>
<evidence type="ECO:0000313" key="2">
    <source>
        <dbReference type="Proteomes" id="UP000192923"/>
    </source>
</evidence>
<dbReference type="EMBL" id="FXAM01000001">
    <property type="protein sequence ID" value="SMF96486.1"/>
    <property type="molecule type" value="Genomic_DNA"/>
</dbReference>
<dbReference type="PANTHER" id="PTHR38774:SF1">
    <property type="entry name" value="CYTOPLASMIC PROTEIN"/>
    <property type="match status" value="1"/>
</dbReference>
<organism evidence="1 2">
    <name type="scientific">Methylomagnum ishizawai</name>
    <dbReference type="NCBI Taxonomy" id="1760988"/>
    <lineage>
        <taxon>Bacteria</taxon>
        <taxon>Pseudomonadati</taxon>
        <taxon>Pseudomonadota</taxon>
        <taxon>Gammaproteobacteria</taxon>
        <taxon>Methylococcales</taxon>
        <taxon>Methylococcaceae</taxon>
        <taxon>Methylomagnum</taxon>
    </lineage>
</organism>